<keyword evidence="2" id="KW-1133">Transmembrane helix</keyword>
<feature type="transmembrane region" description="Helical" evidence="2">
    <location>
        <begin position="48"/>
        <end position="67"/>
    </location>
</feature>
<keyword evidence="2" id="KW-0472">Membrane</keyword>
<dbReference type="GO" id="GO:0005789">
    <property type="term" value="C:endoplasmic reticulum membrane"/>
    <property type="evidence" value="ECO:0007669"/>
    <property type="project" value="TreeGrafter"/>
</dbReference>
<dbReference type="InterPro" id="IPR013945">
    <property type="entry name" value="Pkr1"/>
</dbReference>
<gene>
    <name evidence="3" type="ORF">R9X50_00724300</name>
</gene>
<keyword evidence="2" id="KW-0812">Transmembrane</keyword>
<evidence type="ECO:0000313" key="4">
    <source>
        <dbReference type="Proteomes" id="UP001303373"/>
    </source>
</evidence>
<dbReference type="Proteomes" id="UP001303373">
    <property type="component" value="Chromosome 12"/>
</dbReference>
<feature type="compositionally biased region" description="Polar residues" evidence="1">
    <location>
        <begin position="129"/>
        <end position="154"/>
    </location>
</feature>
<protein>
    <submittedName>
        <fullName evidence="3">Uncharacterized protein</fullName>
    </submittedName>
</protein>
<feature type="region of interest" description="Disordered" evidence="1">
    <location>
        <begin position="77"/>
        <end position="186"/>
    </location>
</feature>
<dbReference type="EMBL" id="CP138591">
    <property type="protein sequence ID" value="WPH04353.1"/>
    <property type="molecule type" value="Genomic_DNA"/>
</dbReference>
<dbReference type="GO" id="GO:0070072">
    <property type="term" value="P:vacuolar proton-transporting V-type ATPase complex assembly"/>
    <property type="evidence" value="ECO:0007669"/>
    <property type="project" value="InterPro"/>
</dbReference>
<proteinExistence type="predicted"/>
<organism evidence="3 4">
    <name type="scientific">Acrodontium crateriforme</name>
    <dbReference type="NCBI Taxonomy" id="150365"/>
    <lineage>
        <taxon>Eukaryota</taxon>
        <taxon>Fungi</taxon>
        <taxon>Dikarya</taxon>
        <taxon>Ascomycota</taxon>
        <taxon>Pezizomycotina</taxon>
        <taxon>Dothideomycetes</taxon>
        <taxon>Dothideomycetidae</taxon>
        <taxon>Mycosphaerellales</taxon>
        <taxon>Teratosphaeriaceae</taxon>
        <taxon>Acrodontium</taxon>
    </lineage>
</organism>
<evidence type="ECO:0000256" key="1">
    <source>
        <dbReference type="SAM" id="MobiDB-lite"/>
    </source>
</evidence>
<name>A0AAQ3MBH6_9PEZI</name>
<evidence type="ECO:0000256" key="2">
    <source>
        <dbReference type="SAM" id="Phobius"/>
    </source>
</evidence>
<dbReference type="PANTHER" id="PTHR28251:SF1">
    <property type="entry name" value="V-TYPE ATPASE ASSEMBLY FACTOR PKR1"/>
    <property type="match status" value="1"/>
</dbReference>
<keyword evidence="4" id="KW-1185">Reference proteome</keyword>
<feature type="transmembrane region" description="Helical" evidence="2">
    <location>
        <begin position="20"/>
        <end position="41"/>
    </location>
</feature>
<dbReference type="Pfam" id="PF08636">
    <property type="entry name" value="Pkr1"/>
    <property type="match status" value="1"/>
</dbReference>
<feature type="compositionally biased region" description="Acidic residues" evidence="1">
    <location>
        <begin position="95"/>
        <end position="107"/>
    </location>
</feature>
<dbReference type="AlphaFoldDB" id="A0AAQ3MBH6"/>
<evidence type="ECO:0000313" key="3">
    <source>
        <dbReference type="EMBL" id="WPH04353.1"/>
    </source>
</evidence>
<accession>A0AAQ3MBH6</accession>
<reference evidence="3 4" key="1">
    <citation type="submission" date="2023-11" db="EMBL/GenBank/DDBJ databases">
        <title>An acidophilic fungus is an integral part of prey digestion in a carnivorous sundew plant.</title>
        <authorList>
            <person name="Tsai I.J."/>
        </authorList>
    </citation>
    <scope>NUCLEOTIDE SEQUENCE [LARGE SCALE GENOMIC DNA]</scope>
    <source>
        <strain evidence="3">169a</strain>
    </source>
</reference>
<dbReference type="PANTHER" id="PTHR28251">
    <property type="entry name" value="V-TYPE ATPASE ASSEMBLY FACTOR PKR1"/>
    <property type="match status" value="1"/>
</dbReference>
<feature type="compositionally biased region" description="Basic and acidic residues" evidence="1">
    <location>
        <begin position="77"/>
        <end position="94"/>
    </location>
</feature>
<sequence>MGDFLVNLWESVFTPGATPTLLVATNVTFATLQTLLAALLVATYSIHFLILSVLCGGLWYSINWFAVELRAAQAEQEKADSAKEKPDRAAKSEVEDCADDEGEDTEVEGGLSQSRDSLAGVPPVKELKTASTANESSGSGPAHTASTSASQLTGASDIPRLRKRLDEDLSGEVSTDSEWEKVDGNR</sequence>